<reference evidence="2" key="1">
    <citation type="journal article" date="2017" name="Nat. Ecol. Evol.">
        <title>Genome expansion and lineage-specific genetic innovations in the forest pathogenic fungi Armillaria.</title>
        <authorList>
            <person name="Sipos G."/>
            <person name="Prasanna A.N."/>
            <person name="Walter M.C."/>
            <person name="O'Connor E."/>
            <person name="Balint B."/>
            <person name="Krizsan K."/>
            <person name="Kiss B."/>
            <person name="Hess J."/>
            <person name="Varga T."/>
            <person name="Slot J."/>
            <person name="Riley R."/>
            <person name="Boka B."/>
            <person name="Rigling D."/>
            <person name="Barry K."/>
            <person name="Lee J."/>
            <person name="Mihaltcheva S."/>
            <person name="LaButti K."/>
            <person name="Lipzen A."/>
            <person name="Waldron R."/>
            <person name="Moloney N.M."/>
            <person name="Sperisen C."/>
            <person name="Kredics L."/>
            <person name="Vagvoelgyi C."/>
            <person name="Patrignani A."/>
            <person name="Fitzpatrick D."/>
            <person name="Nagy I."/>
            <person name="Doyle S."/>
            <person name="Anderson J.B."/>
            <person name="Grigoriev I.V."/>
            <person name="Gueldener U."/>
            <person name="Muensterkoetter M."/>
            <person name="Nagy L.G."/>
        </authorList>
    </citation>
    <scope>NUCLEOTIDE SEQUENCE [LARGE SCALE GENOMIC DNA]</scope>
    <source>
        <strain evidence="2">C18/9</strain>
    </source>
</reference>
<protein>
    <recommendedName>
        <fullName evidence="3">Condensation domain-containing protein</fullName>
    </recommendedName>
</protein>
<dbReference type="InterPro" id="IPR052058">
    <property type="entry name" value="Alcohol_O-acetyltransferase"/>
</dbReference>
<evidence type="ECO:0000313" key="2">
    <source>
        <dbReference type="Proteomes" id="UP000219338"/>
    </source>
</evidence>
<keyword evidence="2" id="KW-1185">Reference proteome</keyword>
<dbReference type="OrthoDB" id="3264185at2759"/>
<evidence type="ECO:0000313" key="1">
    <source>
        <dbReference type="EMBL" id="SJL00541.1"/>
    </source>
</evidence>
<evidence type="ECO:0008006" key="3">
    <source>
        <dbReference type="Google" id="ProtNLM"/>
    </source>
</evidence>
<dbReference type="PANTHER" id="PTHR28037">
    <property type="entry name" value="ALCOHOL O-ACETYLTRANSFERASE 1-RELATED"/>
    <property type="match status" value="1"/>
</dbReference>
<dbReference type="SUPFAM" id="SSF52777">
    <property type="entry name" value="CoA-dependent acyltransferases"/>
    <property type="match status" value="1"/>
</dbReference>
<name>A0A284QVU3_ARMOS</name>
<dbReference type="InterPro" id="IPR023213">
    <property type="entry name" value="CAT-like_dom_sf"/>
</dbReference>
<proteinExistence type="predicted"/>
<dbReference type="AlphaFoldDB" id="A0A284QVU3"/>
<sequence>MRAPWKLRSSSPYPIYERSLGFNELHFYLRGRVFHGASDSAHSVCFEVPNDDISLITEETVGKAWVFAKQMHPLLGARIETVGDRNEDVHFIVDERRLKSHIPGEVVFMTVTSFSDADATVENILNQERILDEDHPVRLFVFRQSDQKNCFHIVFHAAHCVSDGVTRHTVVRTLLSFLSSSHPPVPAPRLSERLELSLATDDLYPVRRLNIATQRWHRAVAHVIASIRSAELNSGGQTLPGNFTVHMNENTVDSRKTVLCFTAEETLRILKKCRDHGVAFGNVYVVLGQIAMGRLLCRRYAQGLMTEEEWEFRKTEPTYTMGPVNIRPYLDHEWYIRGGAENPMLSIGFYSYPMSFVPLKPEGAHSTFEALLSRQRFWYRCRNMKKRATDLLKHPLFLDIGSVRYPQAITMLKELVSKAQASSSGEEDISVPAIDRARRGVVHSFGGSNFGSADKLLPCEFPVGGETPRIYVRCSGLRLRCHPGEIYLGASTFRNELELVVYWDNNVTEKTIIEEWLREVKNATSYYLLESGLGEDSTLD</sequence>
<dbReference type="STRING" id="47428.A0A284QVU3"/>
<dbReference type="OMA" id="FRKREPM"/>
<dbReference type="PANTHER" id="PTHR28037:SF1">
    <property type="entry name" value="ALCOHOL O-ACETYLTRANSFERASE 1-RELATED"/>
    <property type="match status" value="1"/>
</dbReference>
<dbReference type="Gene3D" id="3.30.559.30">
    <property type="entry name" value="Nonribosomal peptide synthetase, condensation domain"/>
    <property type="match status" value="1"/>
</dbReference>
<dbReference type="EMBL" id="FUEG01000002">
    <property type="protein sequence ID" value="SJL00541.1"/>
    <property type="molecule type" value="Genomic_DNA"/>
</dbReference>
<dbReference type="Gene3D" id="3.30.559.10">
    <property type="entry name" value="Chloramphenicol acetyltransferase-like domain"/>
    <property type="match status" value="1"/>
</dbReference>
<dbReference type="Proteomes" id="UP000219338">
    <property type="component" value="Unassembled WGS sequence"/>
</dbReference>
<gene>
    <name evidence="1" type="ORF">ARMOST_03854</name>
</gene>
<organism evidence="1 2">
    <name type="scientific">Armillaria ostoyae</name>
    <name type="common">Armillaria root rot fungus</name>
    <dbReference type="NCBI Taxonomy" id="47428"/>
    <lineage>
        <taxon>Eukaryota</taxon>
        <taxon>Fungi</taxon>
        <taxon>Dikarya</taxon>
        <taxon>Basidiomycota</taxon>
        <taxon>Agaricomycotina</taxon>
        <taxon>Agaricomycetes</taxon>
        <taxon>Agaricomycetidae</taxon>
        <taxon>Agaricales</taxon>
        <taxon>Marasmiineae</taxon>
        <taxon>Physalacriaceae</taxon>
        <taxon>Armillaria</taxon>
    </lineage>
</organism>
<accession>A0A284QVU3</accession>